<dbReference type="SUPFAM" id="SSF57850">
    <property type="entry name" value="RING/U-box"/>
    <property type="match status" value="1"/>
</dbReference>
<keyword evidence="1" id="KW-0479">Metal-binding</keyword>
<feature type="domain" description="RING-type" evidence="3">
    <location>
        <begin position="256"/>
        <end position="294"/>
    </location>
</feature>
<reference evidence="5 6" key="2">
    <citation type="submission" date="2025-04" db="UniProtKB">
        <authorList>
            <consortium name="RefSeq"/>
        </authorList>
    </citation>
    <scope>IDENTIFICATION</scope>
    <source>
        <tissue evidence="5 6">Young leaves</tissue>
    </source>
</reference>
<keyword evidence="1" id="KW-0863">Zinc-finger</keyword>
<evidence type="ECO:0000313" key="5">
    <source>
        <dbReference type="RefSeq" id="XP_008792900.2"/>
    </source>
</evidence>
<keyword evidence="1" id="KW-0862">Zinc</keyword>
<dbReference type="KEGG" id="pda:103709379"/>
<dbReference type="Gene3D" id="3.30.40.10">
    <property type="entry name" value="Zinc/RING finger domain, C3HC4 (zinc finger)"/>
    <property type="match status" value="1"/>
</dbReference>
<dbReference type="RefSeq" id="XP_008792901.2">
    <property type="nucleotide sequence ID" value="XM_008794679.4"/>
</dbReference>
<dbReference type="SMART" id="SM00184">
    <property type="entry name" value="RING"/>
    <property type="match status" value="1"/>
</dbReference>
<protein>
    <submittedName>
        <fullName evidence="5 6">Uncharacterized protein LOC103709379</fullName>
    </submittedName>
</protein>
<keyword evidence="4" id="KW-1185">Reference proteome</keyword>
<dbReference type="GeneID" id="103709379"/>
<dbReference type="Proteomes" id="UP000228380">
    <property type="component" value="Chromosome 9"/>
</dbReference>
<dbReference type="OrthoDB" id="1711136at2759"/>
<gene>
    <name evidence="5 6" type="primary">LOC103709379</name>
</gene>
<organism evidence="4 5">
    <name type="scientific">Phoenix dactylifera</name>
    <name type="common">Date palm</name>
    <dbReference type="NCBI Taxonomy" id="42345"/>
    <lineage>
        <taxon>Eukaryota</taxon>
        <taxon>Viridiplantae</taxon>
        <taxon>Streptophyta</taxon>
        <taxon>Embryophyta</taxon>
        <taxon>Tracheophyta</taxon>
        <taxon>Spermatophyta</taxon>
        <taxon>Magnoliopsida</taxon>
        <taxon>Liliopsida</taxon>
        <taxon>Arecaceae</taxon>
        <taxon>Coryphoideae</taxon>
        <taxon>Phoeniceae</taxon>
        <taxon>Phoenix</taxon>
    </lineage>
</organism>
<dbReference type="InterPro" id="IPR013083">
    <property type="entry name" value="Znf_RING/FYVE/PHD"/>
</dbReference>
<dbReference type="AlphaFoldDB" id="A0A8B7C6R0"/>
<accession>A0A8B7C6R0</accession>
<name>A0A8B7C6R0_PHODC</name>
<evidence type="ECO:0000313" key="4">
    <source>
        <dbReference type="Proteomes" id="UP000228380"/>
    </source>
</evidence>
<evidence type="ECO:0000256" key="1">
    <source>
        <dbReference type="PROSITE-ProRule" id="PRU00175"/>
    </source>
</evidence>
<reference evidence="4" key="1">
    <citation type="journal article" date="2019" name="Nat. Commun.">
        <title>Genome-wide association mapping of date palm fruit traits.</title>
        <authorList>
            <person name="Hazzouri K.M."/>
            <person name="Gros-Balthazard M."/>
            <person name="Flowers J.M."/>
            <person name="Copetti D."/>
            <person name="Lemansour A."/>
            <person name="Lebrun M."/>
            <person name="Masmoudi K."/>
            <person name="Ferrand S."/>
            <person name="Dhar M.I."/>
            <person name="Fresquez Z.A."/>
            <person name="Rosas U."/>
            <person name="Zhang J."/>
            <person name="Talag J."/>
            <person name="Lee S."/>
            <person name="Kudrna D."/>
            <person name="Powell R.F."/>
            <person name="Leitch I.J."/>
            <person name="Krueger R.R."/>
            <person name="Wing R.A."/>
            <person name="Amiri K.M.A."/>
            <person name="Purugganan M.D."/>
        </authorList>
    </citation>
    <scope>NUCLEOTIDE SEQUENCE [LARGE SCALE GENOMIC DNA]</scope>
    <source>
        <strain evidence="4">cv. Khalas</strain>
    </source>
</reference>
<dbReference type="PROSITE" id="PS50089">
    <property type="entry name" value="ZF_RING_2"/>
    <property type="match status" value="1"/>
</dbReference>
<dbReference type="PANTHER" id="PTHR46629">
    <property type="entry name" value="OS01G0917900 PROTEIN"/>
    <property type="match status" value="1"/>
</dbReference>
<feature type="region of interest" description="Disordered" evidence="2">
    <location>
        <begin position="156"/>
        <end position="205"/>
    </location>
</feature>
<feature type="compositionally biased region" description="Low complexity" evidence="2">
    <location>
        <begin position="196"/>
        <end position="205"/>
    </location>
</feature>
<dbReference type="InterPro" id="IPR001841">
    <property type="entry name" value="Znf_RING"/>
</dbReference>
<dbReference type="RefSeq" id="XP_008792900.2">
    <property type="nucleotide sequence ID" value="XM_008794678.4"/>
</dbReference>
<dbReference type="GO" id="GO:0008270">
    <property type="term" value="F:zinc ion binding"/>
    <property type="evidence" value="ECO:0007669"/>
    <property type="project" value="UniProtKB-KW"/>
</dbReference>
<evidence type="ECO:0000259" key="3">
    <source>
        <dbReference type="PROSITE" id="PS50089"/>
    </source>
</evidence>
<sequence>MEGRELRRSMTLSDQLSIEDLPNPKVAPRTVAAAGVSEKRETFAAGSGRGSVSTRTLMDIIKEEHDANGGAGPSINWKSFKERIRHRRAAGSGAAAAWVTPPAPISDPEVVVSVRPNPAAALGRSISRSVSVQNADVPFPGSPSRRRAIVTEYNPTAASTAAEEEGSDSPASGGGGRGAAEEGEGSEGSNRSVTGEAEAAALPAAEEQPVRISLMALLEQTDRWGGDGEEATEEEVVEEGEEVDDEGEGGGMFHVCCVCMVRHKGAAFIPCGHTFCRLCSRELWVSRGNCPLCNGFILEILDIF</sequence>
<proteinExistence type="predicted"/>
<dbReference type="Pfam" id="PF13920">
    <property type="entry name" value="zf-C3HC4_3"/>
    <property type="match status" value="1"/>
</dbReference>
<dbReference type="CDD" id="cd16449">
    <property type="entry name" value="RING-HC"/>
    <property type="match status" value="1"/>
</dbReference>
<evidence type="ECO:0000313" key="6">
    <source>
        <dbReference type="RefSeq" id="XP_008792901.2"/>
    </source>
</evidence>
<evidence type="ECO:0000256" key="2">
    <source>
        <dbReference type="SAM" id="MobiDB-lite"/>
    </source>
</evidence>